<dbReference type="RefSeq" id="WP_381829355.1">
    <property type="nucleotide sequence ID" value="NZ_JBHYTS010000080.1"/>
</dbReference>
<keyword evidence="3 4" id="KW-0326">Glycosidase</keyword>
<proteinExistence type="inferred from homology"/>
<dbReference type="Proteomes" id="UP001599756">
    <property type="component" value="Unassembled WGS sequence"/>
</dbReference>
<dbReference type="CDD" id="cd18617">
    <property type="entry name" value="GH43_XynB-like"/>
    <property type="match status" value="1"/>
</dbReference>
<name>A0ABW6HF14_9ACTN</name>
<comment type="caution">
    <text evidence="6">The sequence shown here is derived from an EMBL/GenBank/DDBJ whole genome shotgun (WGS) entry which is preliminary data.</text>
</comment>
<evidence type="ECO:0000256" key="1">
    <source>
        <dbReference type="ARBA" id="ARBA00009865"/>
    </source>
</evidence>
<dbReference type="PANTHER" id="PTHR42812:SF12">
    <property type="entry name" value="BETA-XYLOSIDASE-RELATED"/>
    <property type="match status" value="1"/>
</dbReference>
<dbReference type="Pfam" id="PF17851">
    <property type="entry name" value="GH43_C2"/>
    <property type="match status" value="2"/>
</dbReference>
<accession>A0ABW6HF14</accession>
<comment type="similarity">
    <text evidence="1 4">Belongs to the glycosyl hydrolase 43 family.</text>
</comment>
<evidence type="ECO:0000256" key="4">
    <source>
        <dbReference type="RuleBase" id="RU361187"/>
    </source>
</evidence>
<reference evidence="6 7" key="1">
    <citation type="submission" date="2024-09" db="EMBL/GenBank/DDBJ databases">
        <title>The Natural Products Discovery Center: Release of the First 8490 Sequenced Strains for Exploring Actinobacteria Biosynthetic Diversity.</title>
        <authorList>
            <person name="Kalkreuter E."/>
            <person name="Kautsar S.A."/>
            <person name="Yang D."/>
            <person name="Bader C.D."/>
            <person name="Teijaro C.N."/>
            <person name="Fluegel L."/>
            <person name="Davis C.M."/>
            <person name="Simpson J.R."/>
            <person name="Lauterbach L."/>
            <person name="Steele A.D."/>
            <person name="Gui C."/>
            <person name="Meng S."/>
            <person name="Li G."/>
            <person name="Viehrig K."/>
            <person name="Ye F."/>
            <person name="Su P."/>
            <person name="Kiefer A.F."/>
            <person name="Nichols A."/>
            <person name="Cepeda A.J."/>
            <person name="Yan W."/>
            <person name="Fan B."/>
            <person name="Jiang Y."/>
            <person name="Adhikari A."/>
            <person name="Zheng C.-J."/>
            <person name="Schuster L."/>
            <person name="Cowan T.M."/>
            <person name="Smanski M.J."/>
            <person name="Chevrette M.G."/>
            <person name="De Carvalho L.P.S."/>
            <person name="Shen B."/>
        </authorList>
    </citation>
    <scope>NUCLEOTIDE SEQUENCE [LARGE SCALE GENOMIC DNA]</scope>
    <source>
        <strain evidence="6 7">NPDC059500</strain>
    </source>
</reference>
<feature type="domain" description="Beta-xylosidase C-terminal Concanavalin A-like" evidence="5">
    <location>
        <begin position="300"/>
        <end position="422"/>
    </location>
</feature>
<keyword evidence="7" id="KW-1185">Reference proteome</keyword>
<evidence type="ECO:0000313" key="6">
    <source>
        <dbReference type="EMBL" id="MFE1755234.1"/>
    </source>
</evidence>
<protein>
    <submittedName>
        <fullName evidence="6">Glycoside hydrolase family 43 protein</fullName>
    </submittedName>
</protein>
<dbReference type="EMBL" id="JBHYTS010000080">
    <property type="protein sequence ID" value="MFE1755234.1"/>
    <property type="molecule type" value="Genomic_DNA"/>
</dbReference>
<feature type="domain" description="Beta-xylosidase C-terminal Concanavalin A-like" evidence="5">
    <location>
        <begin position="477"/>
        <end position="514"/>
    </location>
</feature>
<evidence type="ECO:0000256" key="3">
    <source>
        <dbReference type="ARBA" id="ARBA00023295"/>
    </source>
</evidence>
<gene>
    <name evidence="6" type="ORF">ACFW88_32665</name>
</gene>
<dbReference type="SUPFAM" id="SSF49899">
    <property type="entry name" value="Concanavalin A-like lectins/glucanases"/>
    <property type="match status" value="2"/>
</dbReference>
<dbReference type="SUPFAM" id="SSF75005">
    <property type="entry name" value="Arabinanase/levansucrase/invertase"/>
    <property type="match status" value="1"/>
</dbReference>
<dbReference type="InterPro" id="IPR006710">
    <property type="entry name" value="Glyco_hydro_43"/>
</dbReference>
<sequence>MRTYDNPVIPGFHPDPSVCRVGEDYYLVCSSFEYFPGIPLFHSRDLVHWRQIGNVLDRPGQLGFPDGLPASAGVHAPTIRYHGGRFHVITTGVGALGNFLVTAERPEGPWSDPVRVDLPGIDPDLAWDEDGSCWCAVAGVRVARIDPVTGKVLEGPLPVWSGTGMQHPEAPHLYRVGQWWYLMLAEGGTAHGHSVSIARARSPRGPYEPAPHNPVLSHRGTDLPIQCTGHADLVRAADGTWWMVLLGTRPRGWFPEFHVLGRETFLTPVEWVDGWPRVGPVAPRHRAPTAWHPLPAEPERDDFDGPALAPCWISPRGRPDGSWSLTRRPGRLTLTATGDGLDRPGHTFVGRRQQHADCRVAVRVDPGTGRAGLSVRIDEAHHYDLEAGGGVVGVVARIGPVRQRIAEHPVPPGPLTLVVDIRTTDVPPPTVTSPGAGGEATGVRAAGPDVIAFSVGGVGGVEGIDGDRLPDGPLPLAELDGRYLSTQVAAGFTGRVIGMYVTEGSAEFDWFDYRPGAVGDAGGHEA</sequence>
<dbReference type="Gene3D" id="2.115.10.20">
    <property type="entry name" value="Glycosyl hydrolase domain, family 43"/>
    <property type="match status" value="1"/>
</dbReference>
<dbReference type="InterPro" id="IPR051795">
    <property type="entry name" value="Glycosyl_Hydrlase_43"/>
</dbReference>
<dbReference type="InterPro" id="IPR013320">
    <property type="entry name" value="ConA-like_dom_sf"/>
</dbReference>
<dbReference type="Pfam" id="PF04616">
    <property type="entry name" value="Glyco_hydro_43"/>
    <property type="match status" value="1"/>
</dbReference>
<organism evidence="6 7">
    <name type="scientific">Streptomyces anandii</name>
    <dbReference type="NCBI Taxonomy" id="285454"/>
    <lineage>
        <taxon>Bacteria</taxon>
        <taxon>Bacillati</taxon>
        <taxon>Actinomycetota</taxon>
        <taxon>Actinomycetes</taxon>
        <taxon>Kitasatosporales</taxon>
        <taxon>Streptomycetaceae</taxon>
        <taxon>Streptomyces</taxon>
    </lineage>
</organism>
<evidence type="ECO:0000256" key="2">
    <source>
        <dbReference type="ARBA" id="ARBA00022801"/>
    </source>
</evidence>
<evidence type="ECO:0000313" key="7">
    <source>
        <dbReference type="Proteomes" id="UP001599756"/>
    </source>
</evidence>
<evidence type="ECO:0000259" key="5">
    <source>
        <dbReference type="Pfam" id="PF17851"/>
    </source>
</evidence>
<dbReference type="InterPro" id="IPR041542">
    <property type="entry name" value="GH43_C2"/>
</dbReference>
<dbReference type="Gene3D" id="2.60.120.200">
    <property type="match status" value="1"/>
</dbReference>
<dbReference type="PANTHER" id="PTHR42812">
    <property type="entry name" value="BETA-XYLOSIDASE"/>
    <property type="match status" value="1"/>
</dbReference>
<dbReference type="InterPro" id="IPR023296">
    <property type="entry name" value="Glyco_hydro_beta-prop_sf"/>
</dbReference>
<keyword evidence="2 4" id="KW-0378">Hydrolase</keyword>
<dbReference type="GO" id="GO:0016787">
    <property type="term" value="F:hydrolase activity"/>
    <property type="evidence" value="ECO:0007669"/>
    <property type="project" value="UniProtKB-KW"/>
</dbReference>